<dbReference type="InterPro" id="IPR008927">
    <property type="entry name" value="6-PGluconate_DH-like_C_sf"/>
</dbReference>
<organism evidence="4 5">
    <name type="scientific">Anaerobiospirillum thomasii</name>
    <dbReference type="NCBI Taxonomy" id="179995"/>
    <lineage>
        <taxon>Bacteria</taxon>
        <taxon>Pseudomonadati</taxon>
        <taxon>Pseudomonadota</taxon>
        <taxon>Gammaproteobacteria</taxon>
        <taxon>Aeromonadales</taxon>
        <taxon>Succinivibrionaceae</taxon>
        <taxon>Anaerobiospirillum</taxon>
    </lineage>
</organism>
<evidence type="ECO:0000256" key="1">
    <source>
        <dbReference type="ARBA" id="ARBA00023002"/>
    </source>
</evidence>
<dbReference type="InterPro" id="IPR036291">
    <property type="entry name" value="NAD(P)-bd_dom_sf"/>
</dbReference>
<dbReference type="GO" id="GO:0016616">
    <property type="term" value="F:oxidoreductase activity, acting on the CH-OH group of donors, NAD or NADP as acceptor"/>
    <property type="evidence" value="ECO:0007669"/>
    <property type="project" value="TreeGrafter"/>
</dbReference>
<dbReference type="InterPro" id="IPR013118">
    <property type="entry name" value="Mannitol_DH_C"/>
</dbReference>
<keyword evidence="5" id="KW-1185">Reference proteome</keyword>
<dbReference type="PANTHER" id="PTHR43362">
    <property type="entry name" value="MANNITOL DEHYDROGENASE DSF1-RELATED"/>
    <property type="match status" value="1"/>
</dbReference>
<dbReference type="Pfam" id="PF01232">
    <property type="entry name" value="Mannitol_dh"/>
    <property type="match status" value="1"/>
</dbReference>
<evidence type="ECO:0000313" key="5">
    <source>
        <dbReference type="Proteomes" id="UP000250086"/>
    </source>
</evidence>
<dbReference type="InterPro" id="IPR050988">
    <property type="entry name" value="Mannitol_DH/Oxidoreductase"/>
</dbReference>
<evidence type="ECO:0000313" key="4">
    <source>
        <dbReference type="EMBL" id="SPT71000.1"/>
    </source>
</evidence>
<dbReference type="RefSeq" id="WP_113745011.1">
    <property type="nucleotide sequence ID" value="NZ_UAPV01000001.1"/>
</dbReference>
<name>A0A2X0VTG1_9GAMM</name>
<reference evidence="4 5" key="1">
    <citation type="submission" date="2018-06" db="EMBL/GenBank/DDBJ databases">
        <authorList>
            <consortium name="Pathogen Informatics"/>
            <person name="Doyle S."/>
        </authorList>
    </citation>
    <scope>NUCLEOTIDE SEQUENCE [LARGE SCALE GENOMIC DNA]</scope>
    <source>
        <strain evidence="4 5">NCTC13093</strain>
    </source>
</reference>
<sequence>MSLLSHKNNMDLIALADKDHLLSVRDELIANTNIRPQWLHFGSGNIFRSYIALIAQKLQAKRLMDTGIVICEAYDEEILSVSYKQSDNISLSATLNFDGTTDVTPVLSVTKALCLNQSREDREFYLHALTQPSLQIISFSITEKAYELEDASGHILPYIQKDLSCDLQNVSSILPLLLLGLVRRFENGALPLTLMALDNCKHNGDKLKKSLLKLCDMFIQEGKLSAKFKDYLANKIAFPLSMIDKIAPRPDKDVLLKLRALGYTLDDIHLTAKGTYTADFVNSEKTAYLVIEDNFKNSRPPFEQAEIIMTDRASVMLCENMKIESCLNPLQTAAAIAGMLFNYTYISECMEDEIIVSLVKKLGAEGILVVDDPKVLNPKDFLDEAIELRMPNPYINDTPSRIATDSSSKIAIRLGLSVRRYIAKKIHTDDLVAIPLVYALFVRYCAGIDDNLEPYTLPNDLNYNYIKSIGSKLNVIKADDTTLDAVLSVLENETIMGCNLKEAAIFDRVKKLVLSMCQGKGSIRQTLAKELSV</sequence>
<dbReference type="InterPro" id="IPR013328">
    <property type="entry name" value="6PGD_dom2"/>
</dbReference>
<dbReference type="AlphaFoldDB" id="A0A2X0VTG1"/>
<feature type="domain" description="Mannitol dehydrogenase N-terminal" evidence="2">
    <location>
        <begin position="39"/>
        <end position="303"/>
    </location>
</feature>
<dbReference type="InterPro" id="IPR013131">
    <property type="entry name" value="Mannitol_DH_N"/>
</dbReference>
<proteinExistence type="predicted"/>
<dbReference type="Pfam" id="PF08125">
    <property type="entry name" value="Mannitol_dh_C"/>
    <property type="match status" value="1"/>
</dbReference>
<accession>A0A2X0VTG1</accession>
<dbReference type="Gene3D" id="3.40.50.720">
    <property type="entry name" value="NAD(P)-binding Rossmann-like Domain"/>
    <property type="match status" value="1"/>
</dbReference>
<keyword evidence="1 4" id="KW-0560">Oxidoreductase</keyword>
<dbReference type="Gene3D" id="1.10.1040.10">
    <property type="entry name" value="N-(1-d-carboxylethyl)-l-norvaline Dehydrogenase, domain 2"/>
    <property type="match status" value="1"/>
</dbReference>
<dbReference type="SUPFAM" id="SSF51735">
    <property type="entry name" value="NAD(P)-binding Rossmann-fold domains"/>
    <property type="match status" value="1"/>
</dbReference>
<dbReference type="Proteomes" id="UP000250086">
    <property type="component" value="Unassembled WGS sequence"/>
</dbReference>
<evidence type="ECO:0000259" key="3">
    <source>
        <dbReference type="Pfam" id="PF08125"/>
    </source>
</evidence>
<gene>
    <name evidence="4" type="primary">por_2</name>
    <name evidence="4" type="ORF">NCTC13093_02430</name>
</gene>
<dbReference type="SUPFAM" id="SSF48179">
    <property type="entry name" value="6-phosphogluconate dehydrogenase C-terminal domain-like"/>
    <property type="match status" value="1"/>
</dbReference>
<evidence type="ECO:0000259" key="2">
    <source>
        <dbReference type="Pfam" id="PF01232"/>
    </source>
</evidence>
<dbReference type="PANTHER" id="PTHR43362:SF1">
    <property type="entry name" value="MANNITOL DEHYDROGENASE 2-RELATED"/>
    <property type="match status" value="1"/>
</dbReference>
<feature type="domain" description="Mannitol dehydrogenase C-terminal" evidence="3">
    <location>
        <begin position="319"/>
        <end position="508"/>
    </location>
</feature>
<protein>
    <submittedName>
        <fullName evidence="4">Polyol:NADP oxidoreductase</fullName>
        <ecNumber evidence="4">1.1.1.-</ecNumber>
    </submittedName>
</protein>
<dbReference type="EMBL" id="UAPV01000001">
    <property type="protein sequence ID" value="SPT71000.1"/>
    <property type="molecule type" value="Genomic_DNA"/>
</dbReference>
<dbReference type="EC" id="1.1.1.-" evidence="4"/>